<evidence type="ECO:0000313" key="3">
    <source>
        <dbReference type="Proteomes" id="UP000578531"/>
    </source>
</evidence>
<feature type="region of interest" description="Disordered" evidence="1">
    <location>
        <begin position="1"/>
        <end position="24"/>
    </location>
</feature>
<evidence type="ECO:0000313" key="2">
    <source>
        <dbReference type="EMBL" id="KAF6240524.1"/>
    </source>
</evidence>
<evidence type="ECO:0000256" key="1">
    <source>
        <dbReference type="SAM" id="MobiDB-lite"/>
    </source>
</evidence>
<name>A0A8H6G4L9_9LECA</name>
<comment type="caution">
    <text evidence="2">The sequence shown here is derived from an EMBL/GenBank/DDBJ whole genome shotgun (WGS) entry which is preliminary data.</text>
</comment>
<sequence length="206" mass="23071">MLKPPRRFNAPQSDSGDVRKTSSSSQPYLVLLSANCNRVIRQHQAQIRRLARRIKRQFHTLCPSRDSTSTNFKIPELHTTAKDIHDPQSNDPPGGMIKHGRRRQANAHTASSRLPDKRQPMAIFKSVGAEFWVDHSVPLEVHVYVPGLVGGEFGDGRCAVGRAETSSEIMGVAIDGIFGERCRGTLDGHRDQSRYVTYVDREEEAK</sequence>
<dbReference type="GeneID" id="59282868"/>
<gene>
    <name evidence="2" type="ORF">HO173_001192</name>
</gene>
<reference evidence="2 3" key="1">
    <citation type="journal article" date="2020" name="Genomics">
        <title>Complete, high-quality genomes from long-read metagenomic sequencing of two wolf lichen thalli reveals enigmatic genome architecture.</title>
        <authorList>
            <person name="McKenzie S.K."/>
            <person name="Walston R.F."/>
            <person name="Allen J.L."/>
        </authorList>
    </citation>
    <scope>NUCLEOTIDE SEQUENCE [LARGE SCALE GENOMIC DNA]</scope>
    <source>
        <strain evidence="2">WasteWater2</strain>
    </source>
</reference>
<accession>A0A8H6G4L9</accession>
<proteinExistence type="predicted"/>
<dbReference type="AlphaFoldDB" id="A0A8H6G4L9"/>
<protein>
    <submittedName>
        <fullName evidence="2">Uncharacterized protein</fullName>
    </submittedName>
</protein>
<dbReference type="RefSeq" id="XP_037169783.1">
    <property type="nucleotide sequence ID" value="XM_037303136.1"/>
</dbReference>
<dbReference type="Proteomes" id="UP000578531">
    <property type="component" value="Unassembled WGS sequence"/>
</dbReference>
<keyword evidence="3" id="KW-1185">Reference proteome</keyword>
<dbReference type="EMBL" id="JACCJC010000003">
    <property type="protein sequence ID" value="KAF6240524.1"/>
    <property type="molecule type" value="Genomic_DNA"/>
</dbReference>
<feature type="region of interest" description="Disordered" evidence="1">
    <location>
        <begin position="82"/>
        <end position="116"/>
    </location>
</feature>
<organism evidence="2 3">
    <name type="scientific">Letharia columbiana</name>
    <dbReference type="NCBI Taxonomy" id="112416"/>
    <lineage>
        <taxon>Eukaryota</taxon>
        <taxon>Fungi</taxon>
        <taxon>Dikarya</taxon>
        <taxon>Ascomycota</taxon>
        <taxon>Pezizomycotina</taxon>
        <taxon>Lecanoromycetes</taxon>
        <taxon>OSLEUM clade</taxon>
        <taxon>Lecanoromycetidae</taxon>
        <taxon>Lecanorales</taxon>
        <taxon>Lecanorineae</taxon>
        <taxon>Parmeliaceae</taxon>
        <taxon>Letharia</taxon>
    </lineage>
</organism>
<feature type="compositionally biased region" description="Polar residues" evidence="1">
    <location>
        <begin position="10"/>
        <end position="24"/>
    </location>
</feature>